<evidence type="ECO:0000259" key="2">
    <source>
        <dbReference type="PROSITE" id="PS50158"/>
    </source>
</evidence>
<dbReference type="InterPro" id="IPR043502">
    <property type="entry name" value="DNA/RNA_pol_sf"/>
</dbReference>
<evidence type="ECO:0000256" key="1">
    <source>
        <dbReference type="PROSITE-ProRule" id="PRU00047"/>
    </source>
</evidence>
<dbReference type="Pfam" id="PF00078">
    <property type="entry name" value="RVT_1"/>
    <property type="match status" value="1"/>
</dbReference>
<evidence type="ECO:0000313" key="3">
    <source>
        <dbReference type="EMBL" id="GEU90321.1"/>
    </source>
</evidence>
<dbReference type="Gene3D" id="3.30.70.270">
    <property type="match status" value="2"/>
</dbReference>
<keyword evidence="3" id="KW-0808">Transferase</keyword>
<dbReference type="GO" id="GO:0003676">
    <property type="term" value="F:nucleic acid binding"/>
    <property type="evidence" value="ECO:0007669"/>
    <property type="project" value="InterPro"/>
</dbReference>
<keyword evidence="3" id="KW-0548">Nucleotidyltransferase</keyword>
<dbReference type="GO" id="GO:0003964">
    <property type="term" value="F:RNA-directed DNA polymerase activity"/>
    <property type="evidence" value="ECO:0007669"/>
    <property type="project" value="UniProtKB-KW"/>
</dbReference>
<dbReference type="PANTHER" id="PTHR24559">
    <property type="entry name" value="TRANSPOSON TY3-I GAG-POL POLYPROTEIN"/>
    <property type="match status" value="1"/>
</dbReference>
<organism evidence="3">
    <name type="scientific">Tanacetum cinerariifolium</name>
    <name type="common">Dalmatian daisy</name>
    <name type="synonym">Chrysanthemum cinerariifolium</name>
    <dbReference type="NCBI Taxonomy" id="118510"/>
    <lineage>
        <taxon>Eukaryota</taxon>
        <taxon>Viridiplantae</taxon>
        <taxon>Streptophyta</taxon>
        <taxon>Embryophyta</taxon>
        <taxon>Tracheophyta</taxon>
        <taxon>Spermatophyta</taxon>
        <taxon>Magnoliopsida</taxon>
        <taxon>eudicotyledons</taxon>
        <taxon>Gunneridae</taxon>
        <taxon>Pentapetalae</taxon>
        <taxon>asterids</taxon>
        <taxon>campanulids</taxon>
        <taxon>Asterales</taxon>
        <taxon>Asteraceae</taxon>
        <taxon>Asteroideae</taxon>
        <taxon>Anthemideae</taxon>
        <taxon>Anthemidinae</taxon>
        <taxon>Tanacetum</taxon>
    </lineage>
</organism>
<feature type="domain" description="CCHC-type" evidence="2">
    <location>
        <begin position="91"/>
        <end position="106"/>
    </location>
</feature>
<gene>
    <name evidence="3" type="ORF">Tci_062299</name>
</gene>
<dbReference type="AlphaFoldDB" id="A0A6L2NVI3"/>
<reference evidence="3" key="1">
    <citation type="journal article" date="2019" name="Sci. Rep.">
        <title>Draft genome of Tanacetum cinerariifolium, the natural source of mosquito coil.</title>
        <authorList>
            <person name="Yamashiro T."/>
            <person name="Shiraishi A."/>
            <person name="Satake H."/>
            <person name="Nakayama K."/>
        </authorList>
    </citation>
    <scope>NUCLEOTIDE SEQUENCE</scope>
</reference>
<name>A0A6L2NVI3_TANCI</name>
<protein>
    <submittedName>
        <fullName evidence="3">Putative reverse transcriptase domain-containing protein</fullName>
    </submittedName>
</protein>
<keyword evidence="1" id="KW-0863">Zinc-finger</keyword>
<dbReference type="PANTHER" id="PTHR24559:SF427">
    <property type="entry name" value="RNA-DIRECTED DNA POLYMERASE"/>
    <property type="match status" value="1"/>
</dbReference>
<dbReference type="PROSITE" id="PS50158">
    <property type="entry name" value="ZF_CCHC"/>
    <property type="match status" value="1"/>
</dbReference>
<dbReference type="EMBL" id="BKCJ010010159">
    <property type="protein sequence ID" value="GEU90321.1"/>
    <property type="molecule type" value="Genomic_DNA"/>
</dbReference>
<dbReference type="Gene3D" id="3.10.10.10">
    <property type="entry name" value="HIV Type 1 Reverse Transcriptase, subunit A, domain 1"/>
    <property type="match status" value="1"/>
</dbReference>
<dbReference type="InterPro" id="IPR001878">
    <property type="entry name" value="Znf_CCHC"/>
</dbReference>
<keyword evidence="1" id="KW-0479">Metal-binding</keyword>
<keyword evidence="3" id="KW-0695">RNA-directed DNA polymerase</keyword>
<dbReference type="Gene3D" id="4.10.60.10">
    <property type="entry name" value="Zinc finger, CCHC-type"/>
    <property type="match status" value="1"/>
</dbReference>
<dbReference type="GO" id="GO:0008270">
    <property type="term" value="F:zinc ion binding"/>
    <property type="evidence" value="ECO:0007669"/>
    <property type="project" value="UniProtKB-KW"/>
</dbReference>
<accession>A0A6L2NVI3</accession>
<comment type="caution">
    <text evidence="3">The sequence shown here is derived from an EMBL/GenBank/DDBJ whole genome shotgun (WGS) entry which is preliminary data.</text>
</comment>
<dbReference type="InterPro" id="IPR000477">
    <property type="entry name" value="RT_dom"/>
</dbReference>
<dbReference type="SUPFAM" id="SSF56672">
    <property type="entry name" value="DNA/RNA polymerases"/>
    <property type="match status" value="1"/>
</dbReference>
<dbReference type="InterPro" id="IPR053134">
    <property type="entry name" value="RNA-dir_DNA_polymerase"/>
</dbReference>
<dbReference type="InterPro" id="IPR043128">
    <property type="entry name" value="Rev_trsase/Diguanyl_cyclase"/>
</dbReference>
<dbReference type="InterPro" id="IPR036875">
    <property type="entry name" value="Znf_CCHC_sf"/>
</dbReference>
<dbReference type="SUPFAM" id="SSF57756">
    <property type="entry name" value="Retrovirus zinc finger-like domains"/>
    <property type="match status" value="1"/>
</dbReference>
<dbReference type="CDD" id="cd01647">
    <property type="entry name" value="RT_LTR"/>
    <property type="match status" value="1"/>
</dbReference>
<proteinExistence type="predicted"/>
<sequence length="330" mass="38347">MDQELKGYAARNAENKMRFENNPRDNRVQQPPFMRQNVGRQNVARAYTNGKSKKKGYVGSFPYWHMTRDCRVAVAATTQRAPVENQRVVTCFGCGGQGHYKSKCPKLKNQNCGNMATNNEARRRVYALGGGDGNPDFNVVTARVPYRLAPSEMQELSTQLQELVDKGFIRPSTSPWGDLVLFVKKNDRSFRMCIDYQELNKLTVKNRYLLLRIDDLFDQLQGSSVYSKIDMRYGFHQLRVWYEDIPKTAFRTRSSHYEFQVMPFGLTNVPASKEDHKEHLKLILELLKKEELYAKFSKFKFWLPKVQFLRHMIDNEGIHVDPAKIDSIKD</sequence>
<keyword evidence="1" id="KW-0862">Zinc</keyword>